<evidence type="ECO:0000313" key="4">
    <source>
        <dbReference type="WBParaSite" id="Gr19_v10_g7992.t1"/>
    </source>
</evidence>
<dbReference type="WBParaSite" id="Gr19_v10_g7992.t1">
    <property type="protein sequence ID" value="Gr19_v10_g7992.t1"/>
    <property type="gene ID" value="Gr19_v10_g7992"/>
</dbReference>
<reference evidence="4" key="1">
    <citation type="submission" date="2022-11" db="UniProtKB">
        <authorList>
            <consortium name="WormBaseParasite"/>
        </authorList>
    </citation>
    <scope>IDENTIFICATION</scope>
</reference>
<evidence type="ECO:0000256" key="2">
    <source>
        <dbReference type="SAM" id="Phobius"/>
    </source>
</evidence>
<feature type="compositionally biased region" description="Basic and acidic residues" evidence="1">
    <location>
        <begin position="770"/>
        <end position="789"/>
    </location>
</feature>
<feature type="transmembrane region" description="Helical" evidence="2">
    <location>
        <begin position="6"/>
        <end position="23"/>
    </location>
</feature>
<evidence type="ECO:0000256" key="1">
    <source>
        <dbReference type="SAM" id="MobiDB-lite"/>
    </source>
</evidence>
<dbReference type="PANTHER" id="PTHR21119:SF5">
    <property type="entry name" value="C2 DOMAIN-CONTAINING PROTEIN"/>
    <property type="match status" value="1"/>
</dbReference>
<dbReference type="AlphaFoldDB" id="A0A914I9Q5"/>
<dbReference type="Proteomes" id="UP000887572">
    <property type="component" value="Unplaced"/>
</dbReference>
<feature type="region of interest" description="Disordered" evidence="1">
    <location>
        <begin position="651"/>
        <end position="686"/>
    </location>
</feature>
<sequence>MDGLIWIFVAWLAVAIFSFYVFIHRRSTIPKVPTIQIDDDSSFTLETQHGFANDLLNWVLWGNSGTTLGMEQRLALSPVLAKFVLVSLNEAARRIDKEAAPIELQFDHMSRQSVDSEGIQLRSKESMFRNIHIQQNESPGNYLSIHTQLFYAQESADGGIMLNISASNDDQRTKSVQQDRVHMRKIPVKRGPSIKRHTVIIEQINGEVEIRLAFIAGELFVISCFKDRPTVQLRMTGTAKADEMLSYVKRCIISAVLNFSIGELLYPDTESTERASKARLSSEYRNLSFLHELYPSPQTPTQQKVSPRSMLPKFPIFVKDIRPEELASANRLKIQLVEIYGVNFEFDQQPFVCIELDEPNQRLLSVKADHQGHRPDGHKVYWDEHRASFEFSVSSASNELLFEVFFEEEQQAKLGSPNNIRERKFCGTAIQSLAELRQALQEQRQTIELRLQGRPFSYGERSRQSSQHQQQQEVYGVLVIKAFLYTYHEIERPSAPQPIERGVVEIVENCLQTRQPKSSSPFAYPGDQPPPLSPIKKHSTTGSESSSTIKRTKMRQKQHYIYNVTDDEGQSPSYDRQYAVGSSSSPDPYKTSTSLKQFEYQSTNNVNVEQQQSPRPVGAVRKTISDRNALFQYEPYEKTVVERKKSAPITKMSSSVTNTEQEKKMITKTETQPTQKQSVKDEVSNPNDFEQLFDKQKKLSEQKQQEQGGHPAMAIFEMPDKMKRLTVGNDPEEFERIARERDRKTEPKKRGRSFFEQVRARLAGPVRLLPGRDGKRAKSYDDNESRPMEEVAASTPTSRDQSQTRHIRQRKGSDHFEPMYNQQLFVNIDPENSIGGSAHQSTSNLIHSPKNVFENGQSQLVLELIGTEEEKPRYYSMPPEVQSEPAVIKLMQSGKKLHIYEGHIFVAVKPRGRVICALPSEDNMDVYKQQHFQHEYRGSGLARILEAQPS</sequence>
<organism evidence="3 4">
    <name type="scientific">Globodera rostochiensis</name>
    <name type="common">Golden nematode worm</name>
    <name type="synonym">Heterodera rostochiensis</name>
    <dbReference type="NCBI Taxonomy" id="31243"/>
    <lineage>
        <taxon>Eukaryota</taxon>
        <taxon>Metazoa</taxon>
        <taxon>Ecdysozoa</taxon>
        <taxon>Nematoda</taxon>
        <taxon>Chromadorea</taxon>
        <taxon>Rhabditida</taxon>
        <taxon>Tylenchina</taxon>
        <taxon>Tylenchomorpha</taxon>
        <taxon>Tylenchoidea</taxon>
        <taxon>Heteroderidae</taxon>
        <taxon>Heteroderinae</taxon>
        <taxon>Globodera</taxon>
    </lineage>
</organism>
<name>A0A914I9Q5_GLORO</name>
<dbReference type="InterPro" id="IPR039934">
    <property type="entry name" value="C2CD2/C2CD2L"/>
</dbReference>
<keyword evidence="3" id="KW-1185">Reference proteome</keyword>
<accession>A0A914I9Q5</accession>
<dbReference type="PANTHER" id="PTHR21119">
    <property type="entry name" value="C2 DOMAIN-CONTAINING PROTEIN"/>
    <property type="match status" value="1"/>
</dbReference>
<feature type="compositionally biased region" description="Polar residues" evidence="1">
    <location>
        <begin position="668"/>
        <end position="677"/>
    </location>
</feature>
<keyword evidence="2" id="KW-0812">Transmembrane</keyword>
<feature type="compositionally biased region" description="Polar residues" evidence="1">
    <location>
        <begin position="540"/>
        <end position="549"/>
    </location>
</feature>
<proteinExistence type="predicted"/>
<feature type="region of interest" description="Disordered" evidence="1">
    <location>
        <begin position="765"/>
        <end position="816"/>
    </location>
</feature>
<evidence type="ECO:0000313" key="3">
    <source>
        <dbReference type="Proteomes" id="UP000887572"/>
    </source>
</evidence>
<protein>
    <submittedName>
        <fullName evidence="4">C2 domain-containing protein</fullName>
    </submittedName>
</protein>
<feature type="region of interest" description="Disordered" evidence="1">
    <location>
        <begin position="515"/>
        <end position="592"/>
    </location>
</feature>
<feature type="region of interest" description="Disordered" evidence="1">
    <location>
        <begin position="738"/>
        <end position="757"/>
    </location>
</feature>
<keyword evidence="2" id="KW-1133">Transmembrane helix</keyword>
<keyword evidence="2" id="KW-0472">Membrane</keyword>
<feature type="compositionally biased region" description="Polar residues" evidence="1">
    <location>
        <begin position="570"/>
        <end position="592"/>
    </location>
</feature>